<keyword evidence="2" id="KW-1185">Reference proteome</keyword>
<evidence type="ECO:0000313" key="2">
    <source>
        <dbReference type="Proteomes" id="UP001161017"/>
    </source>
</evidence>
<dbReference type="Pfam" id="PF13826">
    <property type="entry name" value="Monooxy_af470-like"/>
    <property type="match status" value="1"/>
</dbReference>
<evidence type="ECO:0000313" key="1">
    <source>
        <dbReference type="EMBL" id="MDI1492628.1"/>
    </source>
</evidence>
<reference evidence="1" key="1">
    <citation type="journal article" date="2023" name="Genome Biol. Evol.">
        <title>First Whole Genome Sequence and Flow Cytometry Genome Size Data for the Lichen-Forming Fungus Ramalina farinacea (Ascomycota).</title>
        <authorList>
            <person name="Llewellyn T."/>
            <person name="Mian S."/>
            <person name="Hill R."/>
            <person name="Leitch I.J."/>
            <person name="Gaya E."/>
        </authorList>
    </citation>
    <scope>NUCLEOTIDE SEQUENCE</scope>
    <source>
        <strain evidence="1">LIQ254RAFAR</strain>
    </source>
</reference>
<dbReference type="InterPro" id="IPR025444">
    <property type="entry name" value="Monooxy_af470"/>
</dbReference>
<protein>
    <submittedName>
        <fullName evidence="1">Uncharacterized protein</fullName>
    </submittedName>
</protein>
<comment type="caution">
    <text evidence="1">The sequence shown here is derived from an EMBL/GenBank/DDBJ whole genome shotgun (WGS) entry which is preliminary data.</text>
</comment>
<accession>A0AA43QU24</accession>
<dbReference type="EMBL" id="JAPUFD010000020">
    <property type="protein sequence ID" value="MDI1492628.1"/>
    <property type="molecule type" value="Genomic_DNA"/>
</dbReference>
<gene>
    <name evidence="1" type="ORF">OHK93_004410</name>
</gene>
<dbReference type="Proteomes" id="UP001161017">
    <property type="component" value="Unassembled WGS sequence"/>
</dbReference>
<dbReference type="AlphaFoldDB" id="A0AA43QU24"/>
<proteinExistence type="predicted"/>
<sequence length="272" mass="30599">MKDYKIMSSLSTKLFTLLPPSVEKTYLDTLSLLPILQINAELSTFLAIGMFLQTITLTLFPKYLAAAPAVLFLIYKLIYATPKSTQENPFEENVRHGKWSASIPNEDGTLPEKHAANGVVCFVVGSQFNHPAGIFAPGVKQLGDYFNSMWDDAEADPEHWGYLSRTPSLYSSSSAPSPDRRGNYLVTLSYWKSLDHLRLFATHSIHADGRAWWEKTRSHWPHLGIFHETYVIPPGHYETIYENFVPFGMGTVGLRRGKGEKMVGVVGGRRFL</sequence>
<organism evidence="1 2">
    <name type="scientific">Ramalina farinacea</name>
    <dbReference type="NCBI Taxonomy" id="258253"/>
    <lineage>
        <taxon>Eukaryota</taxon>
        <taxon>Fungi</taxon>
        <taxon>Dikarya</taxon>
        <taxon>Ascomycota</taxon>
        <taxon>Pezizomycotina</taxon>
        <taxon>Lecanoromycetes</taxon>
        <taxon>OSLEUM clade</taxon>
        <taxon>Lecanoromycetidae</taxon>
        <taxon>Lecanorales</taxon>
        <taxon>Lecanorineae</taxon>
        <taxon>Ramalinaceae</taxon>
        <taxon>Ramalina</taxon>
    </lineage>
</organism>
<name>A0AA43QU24_9LECA</name>